<sequence length="278" mass="32204">MVKIGKKLKGFDEGMHRVDTYIGEESDGVEKNKIKNKSEKGIDQGLIITPHLQKNIGYNSDIESIEEEKNHPFLLLHEVIENDRDKNAHQEDINFYVERNCASTLLTFLLYKILITKPNNIIEFIVNELGILFNYHIGEGEKMKKKKKKDIFTGICSSNMEEPCKENETDTKLNTLNENDFSSIVYKPLNLINHATFLGNNFLTLSDLFNVLKLIKIENSDKIYFNSLLKILRHFENPQNKDILMKENVHPNEPIPLSWALDLTTTFYNNYFKDTSDA</sequence>
<dbReference type="EMBL" id="BDQF01000007">
    <property type="protein sequence ID" value="GAW79883.1"/>
    <property type="molecule type" value="Genomic_DNA"/>
</dbReference>
<proteinExistence type="predicted"/>
<gene>
    <name evidence="1" type="ORF">PGO_060270</name>
</gene>
<dbReference type="OMA" id="IKIENCD"/>
<name>A0A1Y1JHH2_PLAGO</name>
<dbReference type="AlphaFoldDB" id="A0A1Y1JHH2"/>
<keyword evidence="2" id="KW-1185">Reference proteome</keyword>
<accession>A0A1Y1JHH2</accession>
<dbReference type="GeneID" id="39746595"/>
<dbReference type="RefSeq" id="XP_028542472.1">
    <property type="nucleotide sequence ID" value="XM_028686671.1"/>
</dbReference>
<dbReference type="OrthoDB" id="381967at2759"/>
<dbReference type="Proteomes" id="UP000195521">
    <property type="component" value="Unassembled WGS sequence"/>
</dbReference>
<comment type="caution">
    <text evidence="1">The sequence shown here is derived from an EMBL/GenBank/DDBJ whole genome shotgun (WGS) entry which is preliminary data.</text>
</comment>
<evidence type="ECO:0000313" key="1">
    <source>
        <dbReference type="EMBL" id="GAW79883.1"/>
    </source>
</evidence>
<reference evidence="2" key="1">
    <citation type="submission" date="2017-04" db="EMBL/GenBank/DDBJ databases">
        <title>Plasmodium gonderi genome.</title>
        <authorList>
            <person name="Arisue N."/>
            <person name="Honma H."/>
            <person name="Kawai S."/>
            <person name="Tougan T."/>
            <person name="Tanabe K."/>
            <person name="Horii T."/>
        </authorList>
    </citation>
    <scope>NUCLEOTIDE SEQUENCE [LARGE SCALE GENOMIC DNA]</scope>
    <source>
        <strain evidence="2">ATCC 30045</strain>
    </source>
</reference>
<evidence type="ECO:0000313" key="2">
    <source>
        <dbReference type="Proteomes" id="UP000195521"/>
    </source>
</evidence>
<protein>
    <submittedName>
        <fullName evidence="1">Uncharacterized protein</fullName>
    </submittedName>
</protein>
<organism evidence="1 2">
    <name type="scientific">Plasmodium gonderi</name>
    <dbReference type="NCBI Taxonomy" id="77519"/>
    <lineage>
        <taxon>Eukaryota</taxon>
        <taxon>Sar</taxon>
        <taxon>Alveolata</taxon>
        <taxon>Apicomplexa</taxon>
        <taxon>Aconoidasida</taxon>
        <taxon>Haemosporida</taxon>
        <taxon>Plasmodiidae</taxon>
        <taxon>Plasmodium</taxon>
        <taxon>Plasmodium (Plasmodium)</taxon>
    </lineage>
</organism>